<protein>
    <submittedName>
        <fullName evidence="2">Glycosyltransferase family 2 protein</fullName>
    </submittedName>
</protein>
<feature type="domain" description="Glycosyltransferase 2-like" evidence="1">
    <location>
        <begin position="4"/>
        <end position="168"/>
    </location>
</feature>
<dbReference type="EMBL" id="RCBY01000015">
    <property type="protein sequence ID" value="RQH52788.1"/>
    <property type="molecule type" value="Genomic_DNA"/>
</dbReference>
<dbReference type="Pfam" id="PF00535">
    <property type="entry name" value="Glycos_transf_2"/>
    <property type="match status" value="1"/>
</dbReference>
<dbReference type="CDD" id="cd00761">
    <property type="entry name" value="Glyco_tranf_GTA_type"/>
    <property type="match status" value="1"/>
</dbReference>
<dbReference type="RefSeq" id="WP_124143734.1">
    <property type="nucleotide sequence ID" value="NZ_CAWOKI010000365.1"/>
</dbReference>
<evidence type="ECO:0000313" key="2">
    <source>
        <dbReference type="EMBL" id="RQH52788.1"/>
    </source>
</evidence>
<dbReference type="InterPro" id="IPR050834">
    <property type="entry name" value="Glycosyltransf_2"/>
</dbReference>
<dbReference type="OrthoDB" id="396512at2"/>
<keyword evidence="2" id="KW-0808">Transferase</keyword>
<proteinExistence type="predicted"/>
<dbReference type="Gene3D" id="3.90.550.10">
    <property type="entry name" value="Spore Coat Polysaccharide Biosynthesis Protein SpsA, Chain A"/>
    <property type="match status" value="1"/>
</dbReference>
<sequence>MKFSIVITTYNRLDLLKRAINSALEQTVECEIIVVDDCSIDGTKKYVNSLGDRVIYYCTSSNQGHAATMNLGVQNAQGDWIKPLDDDDYMAANCIEEMTKAIILHSQAVILSCQAAQVDCHQVEISRTYKRGPGTAFYISQEDIHYGMLLESLPFGTPIQVAFRRDAFLESGGWDTNLRSCDDIDSWIRITEFGDAIFLNQCLVYRTIWIGGYDRKIPLKKRCNTNILIKEKIYTKVHKKYYNLIPELEDIRQYINLHWGIVAFKQKQLLTAINILLPAFFSLKAWQIFLEVTIARRMKKDNKNLIKKVLIN</sequence>
<dbReference type="SUPFAM" id="SSF53448">
    <property type="entry name" value="Nucleotide-diphospho-sugar transferases"/>
    <property type="match status" value="1"/>
</dbReference>
<accession>A0A3N6NYT4</accession>
<name>A0A3N6NYT4_9CYAN</name>
<gene>
    <name evidence="2" type="ORF">D5R40_04760</name>
</gene>
<evidence type="ECO:0000313" key="3">
    <source>
        <dbReference type="Proteomes" id="UP000269154"/>
    </source>
</evidence>
<dbReference type="Proteomes" id="UP000269154">
    <property type="component" value="Unassembled WGS sequence"/>
</dbReference>
<organism evidence="2 3">
    <name type="scientific">Okeania hirsuta</name>
    <dbReference type="NCBI Taxonomy" id="1458930"/>
    <lineage>
        <taxon>Bacteria</taxon>
        <taxon>Bacillati</taxon>
        <taxon>Cyanobacteriota</taxon>
        <taxon>Cyanophyceae</taxon>
        <taxon>Oscillatoriophycideae</taxon>
        <taxon>Oscillatoriales</taxon>
        <taxon>Microcoleaceae</taxon>
        <taxon>Okeania</taxon>
    </lineage>
</organism>
<reference evidence="2 3" key="1">
    <citation type="journal article" date="2018" name="ACS Chem. Biol.">
        <title>Ketoreductase domain dysfunction expands chemodiversity: malyngamide biosynthesis in the cyanobacterium Okeania hirsuta.</title>
        <authorList>
            <person name="Moss N.A."/>
            <person name="Leao T."/>
            <person name="Rankin M."/>
            <person name="McCullough T.M."/>
            <person name="Qu P."/>
            <person name="Korobeynikov A."/>
            <person name="Smith J.L."/>
            <person name="Gerwick L."/>
            <person name="Gerwick W.H."/>
        </authorList>
    </citation>
    <scope>NUCLEOTIDE SEQUENCE [LARGE SCALE GENOMIC DNA]</scope>
    <source>
        <strain evidence="2 3">PAB10Feb10-1</strain>
    </source>
</reference>
<evidence type="ECO:0000259" key="1">
    <source>
        <dbReference type="Pfam" id="PF00535"/>
    </source>
</evidence>
<dbReference type="AlphaFoldDB" id="A0A3N6NYT4"/>
<dbReference type="InterPro" id="IPR001173">
    <property type="entry name" value="Glyco_trans_2-like"/>
</dbReference>
<dbReference type="PANTHER" id="PTHR43685:SF2">
    <property type="entry name" value="GLYCOSYLTRANSFERASE 2-LIKE DOMAIN-CONTAINING PROTEIN"/>
    <property type="match status" value="1"/>
</dbReference>
<comment type="caution">
    <text evidence="2">The sequence shown here is derived from an EMBL/GenBank/DDBJ whole genome shotgun (WGS) entry which is preliminary data.</text>
</comment>
<keyword evidence="3" id="KW-1185">Reference proteome</keyword>
<dbReference type="GO" id="GO:0016740">
    <property type="term" value="F:transferase activity"/>
    <property type="evidence" value="ECO:0007669"/>
    <property type="project" value="UniProtKB-KW"/>
</dbReference>
<dbReference type="InterPro" id="IPR029044">
    <property type="entry name" value="Nucleotide-diphossugar_trans"/>
</dbReference>
<dbReference type="PANTHER" id="PTHR43685">
    <property type="entry name" value="GLYCOSYLTRANSFERASE"/>
    <property type="match status" value="1"/>
</dbReference>